<reference evidence="2" key="1">
    <citation type="journal article" date="2019" name="Int. J. Syst. Evol. Microbiol.">
        <title>The Global Catalogue of Microorganisms (GCM) 10K type strain sequencing project: providing services to taxonomists for standard genome sequencing and annotation.</title>
        <authorList>
            <consortium name="The Broad Institute Genomics Platform"/>
            <consortium name="The Broad Institute Genome Sequencing Center for Infectious Disease"/>
            <person name="Wu L."/>
            <person name="Ma J."/>
        </authorList>
    </citation>
    <scope>NUCLEOTIDE SEQUENCE [LARGE SCALE GENOMIC DNA]</scope>
    <source>
        <strain evidence="2">JCM 18302</strain>
    </source>
</reference>
<evidence type="ECO:0000313" key="2">
    <source>
        <dbReference type="Proteomes" id="UP001500804"/>
    </source>
</evidence>
<proteinExistence type="predicted"/>
<sequence length="112" mass="12535">MQRTRGRGDRAELVDDAEHVQAAQVQHVVRLYGHLNEREMDLTGRLGDPGCMERPSHDVCPVCGWPTAEPYQVVSRHPTSEGTITWSRCACGRLQVHRGDTLVLRSPRPALP</sequence>
<comment type="caution">
    <text evidence="1">The sequence shown here is derived from an EMBL/GenBank/DDBJ whole genome shotgun (WGS) entry which is preliminary data.</text>
</comment>
<dbReference type="Proteomes" id="UP001500804">
    <property type="component" value="Unassembled WGS sequence"/>
</dbReference>
<protein>
    <submittedName>
        <fullName evidence="1">Uncharacterized protein</fullName>
    </submittedName>
</protein>
<gene>
    <name evidence="1" type="ORF">GCM10023320_29170</name>
</gene>
<organism evidence="1 2">
    <name type="scientific">Pseudonocardia adelaidensis</name>
    <dbReference type="NCBI Taxonomy" id="648754"/>
    <lineage>
        <taxon>Bacteria</taxon>
        <taxon>Bacillati</taxon>
        <taxon>Actinomycetota</taxon>
        <taxon>Actinomycetes</taxon>
        <taxon>Pseudonocardiales</taxon>
        <taxon>Pseudonocardiaceae</taxon>
        <taxon>Pseudonocardia</taxon>
    </lineage>
</organism>
<dbReference type="EMBL" id="BAABJO010000009">
    <property type="protein sequence ID" value="GAA5121011.1"/>
    <property type="molecule type" value="Genomic_DNA"/>
</dbReference>
<accession>A0ABP9NIG0</accession>
<evidence type="ECO:0000313" key="1">
    <source>
        <dbReference type="EMBL" id="GAA5121011.1"/>
    </source>
</evidence>
<keyword evidence="2" id="KW-1185">Reference proteome</keyword>
<name>A0ABP9NIG0_9PSEU</name>